<feature type="region of interest" description="Disordered" evidence="9">
    <location>
        <begin position="383"/>
        <end position="403"/>
    </location>
</feature>
<organism evidence="11 12">
    <name type="scientific">Sinanodonta woodiana</name>
    <name type="common">Chinese pond mussel</name>
    <name type="synonym">Anodonta woodiana</name>
    <dbReference type="NCBI Taxonomy" id="1069815"/>
    <lineage>
        <taxon>Eukaryota</taxon>
        <taxon>Metazoa</taxon>
        <taxon>Spiralia</taxon>
        <taxon>Lophotrochozoa</taxon>
        <taxon>Mollusca</taxon>
        <taxon>Bivalvia</taxon>
        <taxon>Autobranchia</taxon>
        <taxon>Heteroconchia</taxon>
        <taxon>Palaeoheterodonta</taxon>
        <taxon>Unionida</taxon>
        <taxon>Unionoidea</taxon>
        <taxon>Unionidae</taxon>
        <taxon>Unioninae</taxon>
        <taxon>Sinanodonta</taxon>
    </lineage>
</organism>
<feature type="domain" description="Cyclin-like" evidence="10">
    <location>
        <begin position="37"/>
        <end position="133"/>
    </location>
</feature>
<evidence type="ECO:0000259" key="10">
    <source>
        <dbReference type="SMART" id="SM00385"/>
    </source>
</evidence>
<dbReference type="InterPro" id="IPR006671">
    <property type="entry name" value="Cyclin_N"/>
</dbReference>
<evidence type="ECO:0000313" key="11">
    <source>
        <dbReference type="EMBL" id="KAL3856309.1"/>
    </source>
</evidence>
<evidence type="ECO:0000256" key="8">
    <source>
        <dbReference type="RuleBase" id="RU000383"/>
    </source>
</evidence>
<gene>
    <name evidence="11" type="ORF">ACJMK2_011079</name>
</gene>
<dbReference type="SUPFAM" id="SSF47954">
    <property type="entry name" value="Cyclin-like"/>
    <property type="match status" value="2"/>
</dbReference>
<accession>A0ABD3V3T8</accession>
<reference evidence="11 12" key="1">
    <citation type="submission" date="2024-11" db="EMBL/GenBank/DDBJ databases">
        <title>Chromosome-level genome assembly of the freshwater bivalve Anodonta woodiana.</title>
        <authorList>
            <person name="Chen X."/>
        </authorList>
    </citation>
    <scope>NUCLEOTIDE SEQUENCE [LARGE SCALE GENOMIC DNA]</scope>
    <source>
        <strain evidence="11">MN2024</strain>
        <tissue evidence="11">Gills</tissue>
    </source>
</reference>
<keyword evidence="6" id="KW-0804">Transcription</keyword>
<dbReference type="InterPro" id="IPR043198">
    <property type="entry name" value="Cyclin/Ssn8"/>
</dbReference>
<evidence type="ECO:0000256" key="6">
    <source>
        <dbReference type="ARBA" id="ARBA00023163"/>
    </source>
</evidence>
<keyword evidence="3" id="KW-0597">Phosphoprotein</keyword>
<protein>
    <recommendedName>
        <fullName evidence="10">Cyclin-like domain-containing protein</fullName>
    </recommendedName>
</protein>
<evidence type="ECO:0000256" key="2">
    <source>
        <dbReference type="ARBA" id="ARBA00008638"/>
    </source>
</evidence>
<dbReference type="EMBL" id="JBJQND010000013">
    <property type="protein sequence ID" value="KAL3856309.1"/>
    <property type="molecule type" value="Genomic_DNA"/>
</dbReference>
<dbReference type="Pfam" id="PF00134">
    <property type="entry name" value="Cyclin_N"/>
    <property type="match status" value="1"/>
</dbReference>
<dbReference type="PANTHER" id="PTHR10026">
    <property type="entry name" value="CYCLIN"/>
    <property type="match status" value="1"/>
</dbReference>
<keyword evidence="7" id="KW-0539">Nucleus</keyword>
<evidence type="ECO:0000313" key="12">
    <source>
        <dbReference type="Proteomes" id="UP001634394"/>
    </source>
</evidence>
<dbReference type="Gene3D" id="1.10.472.10">
    <property type="entry name" value="Cyclin-like"/>
    <property type="match status" value="2"/>
</dbReference>
<dbReference type="Proteomes" id="UP001634394">
    <property type="component" value="Unassembled WGS sequence"/>
</dbReference>
<dbReference type="SMART" id="SM00385">
    <property type="entry name" value="CYCLIN"/>
    <property type="match status" value="2"/>
</dbReference>
<dbReference type="FunFam" id="1.10.472.10:FF:000004">
    <property type="entry name" value="Cyclin T2"/>
    <property type="match status" value="1"/>
</dbReference>
<dbReference type="InterPro" id="IPR013763">
    <property type="entry name" value="Cyclin-like_dom"/>
</dbReference>
<comment type="caution">
    <text evidence="11">The sequence shown here is derived from an EMBL/GenBank/DDBJ whole genome shotgun (WGS) entry which is preliminary data.</text>
</comment>
<dbReference type="CDD" id="cd20539">
    <property type="entry name" value="CYCLIN_CCNT_rpt2"/>
    <property type="match status" value="1"/>
</dbReference>
<keyword evidence="5 8" id="KW-0195">Cyclin</keyword>
<keyword evidence="12" id="KW-1185">Reference proteome</keyword>
<evidence type="ECO:0000256" key="1">
    <source>
        <dbReference type="ARBA" id="ARBA00004123"/>
    </source>
</evidence>
<name>A0ABD3V3T8_SINWO</name>
<evidence type="ECO:0000256" key="5">
    <source>
        <dbReference type="ARBA" id="ARBA00023127"/>
    </source>
</evidence>
<dbReference type="AlphaFoldDB" id="A0ABD3V3T8"/>
<feature type="domain" description="Cyclin-like" evidence="10">
    <location>
        <begin position="146"/>
        <end position="234"/>
    </location>
</feature>
<keyword evidence="4" id="KW-0805">Transcription regulation</keyword>
<dbReference type="Pfam" id="PF21797">
    <property type="entry name" value="CycT2-like_C"/>
    <property type="match status" value="1"/>
</dbReference>
<feature type="region of interest" description="Disordered" evidence="9">
    <location>
        <begin position="304"/>
        <end position="337"/>
    </location>
</feature>
<evidence type="ECO:0000256" key="9">
    <source>
        <dbReference type="SAM" id="MobiDB-lite"/>
    </source>
</evidence>
<sequence>MDRKRWIFTKDQLLNTPSRQNGIDATRELLYRQITASLIQEMAYKLELSHQCIHTAIIYMHRFYMFHSFTCFPQKQMAQACLFLAAKTEEECRTTEYVIRAANGCIHQAIDLKSEAYLKQANTLISSEEILLQTLGFEVNVIHAHDILLKTCHLIHASKELFKTAYFLATNSLHLTTFCLQHKPSLVACICIHLACQWSNWDIPKSSEGKEWYYYVDKNITFEMLEECMQEFLNIMDKCPSKLKKLKENKLAGTKRPIQDEIPSETPPMKRQRLEPISPAATMAGSSMGGKVHVNRALPIPNGHEQKLQSQQQSRNSLNVEASLKQKRSDHGNENVDPNEYKYQQVIKVPNIPTKWETVPNIQFKKSIVSNVNNGMEIMENKSAGTKRPIQDEIPSETPPMKRQRLEPISPAATMAGSSFGEKVDVNRALPIPNGHQQKLQSQQQSKMSLLLTSSRTVNKVQQQQQQQQWPSSQAPISYFTRSDQVEDIKRLLSDSGQLQMASTLAAELQTTRTKSNSMNVKAFLKQKRSEGRKENVEPNENKQQQVFKVPNIHTKWETVPNIQFKMGISSNVNTNINHK</sequence>
<evidence type="ECO:0000256" key="4">
    <source>
        <dbReference type="ARBA" id="ARBA00023015"/>
    </source>
</evidence>
<evidence type="ECO:0000256" key="3">
    <source>
        <dbReference type="ARBA" id="ARBA00022553"/>
    </source>
</evidence>
<evidence type="ECO:0000256" key="7">
    <source>
        <dbReference type="ARBA" id="ARBA00023242"/>
    </source>
</evidence>
<proteinExistence type="inferred from homology"/>
<feature type="region of interest" description="Disordered" evidence="9">
    <location>
        <begin position="252"/>
        <end position="271"/>
    </location>
</feature>
<dbReference type="InterPro" id="IPR036915">
    <property type="entry name" value="Cyclin-like_sf"/>
</dbReference>
<dbReference type="GO" id="GO:0005634">
    <property type="term" value="C:nucleus"/>
    <property type="evidence" value="ECO:0007669"/>
    <property type="project" value="UniProtKB-SubCell"/>
</dbReference>
<comment type="subcellular location">
    <subcellularLocation>
        <location evidence="1">Nucleus</location>
    </subcellularLocation>
</comment>
<comment type="similarity">
    <text evidence="2">Belongs to the cyclin family. Cyclin C subfamily.</text>
</comment>